<dbReference type="PANTHER" id="PTHR33067">
    <property type="entry name" value="RNA-DIRECTED DNA POLYMERASE-RELATED"/>
    <property type="match status" value="1"/>
</dbReference>
<comment type="caution">
    <text evidence="1">The sequence shown here is derived from an EMBL/GenBank/DDBJ whole genome shotgun (WGS) entry which is preliminary data.</text>
</comment>
<protein>
    <submittedName>
        <fullName evidence="1">Uncharacterized protein</fullName>
    </submittedName>
</protein>
<evidence type="ECO:0000313" key="2">
    <source>
        <dbReference type="Proteomes" id="UP001558713"/>
    </source>
</evidence>
<dbReference type="AlphaFoldDB" id="A0ABD0ZRS6"/>
<dbReference type="PANTHER" id="PTHR33067:SF31">
    <property type="entry name" value="RNA-DIRECTED DNA POLYMERASE"/>
    <property type="match status" value="1"/>
</dbReference>
<keyword evidence="2" id="KW-1185">Reference proteome</keyword>
<gene>
    <name evidence="1" type="ORF">V5N11_017087</name>
</gene>
<sequence length="269" mass="30298">MQQHLLQKKKSANEINVKVDNMYNDLNNKYKAISTHLKVLDTQVAQTADTMKRQQGVLPAKGEQNPREFVNAIALRSGRVLEPVERQETNADVVIDLEEQDEQEAEKIQNPAEKLTAQPLVRVYASKVPYPTHPKKSRTDLDEAKCREMLDDLIVKLPLVDAIQMIPSIKRYMKSLVTSKVSGEEDFVKVTKDCSGYTKFKQTKISLVFADRSLNLPVGILEDLHVRIGNALISADFGVLELAEEPNDPFILGRPFRCTGGALIDVQNW</sequence>
<reference evidence="1 2" key="1">
    <citation type="submission" date="2024-04" db="EMBL/GenBank/DDBJ databases">
        <title>Genome assembly C_amara_ONT_v2.</title>
        <authorList>
            <person name="Yant L."/>
            <person name="Moore C."/>
            <person name="Slenker M."/>
        </authorList>
    </citation>
    <scope>NUCLEOTIDE SEQUENCE [LARGE SCALE GENOMIC DNA]</scope>
    <source>
        <tissue evidence="1">Leaf</tissue>
    </source>
</reference>
<evidence type="ECO:0000313" key="1">
    <source>
        <dbReference type="EMBL" id="KAL1193254.1"/>
    </source>
</evidence>
<accession>A0ABD0ZRS6</accession>
<proteinExistence type="predicted"/>
<dbReference type="Proteomes" id="UP001558713">
    <property type="component" value="Unassembled WGS sequence"/>
</dbReference>
<name>A0ABD0ZRS6_CARAN</name>
<dbReference type="EMBL" id="JBANAX010000792">
    <property type="protein sequence ID" value="KAL1193254.1"/>
    <property type="molecule type" value="Genomic_DNA"/>
</dbReference>
<organism evidence="1 2">
    <name type="scientific">Cardamine amara subsp. amara</name>
    <dbReference type="NCBI Taxonomy" id="228776"/>
    <lineage>
        <taxon>Eukaryota</taxon>
        <taxon>Viridiplantae</taxon>
        <taxon>Streptophyta</taxon>
        <taxon>Embryophyta</taxon>
        <taxon>Tracheophyta</taxon>
        <taxon>Spermatophyta</taxon>
        <taxon>Magnoliopsida</taxon>
        <taxon>eudicotyledons</taxon>
        <taxon>Gunneridae</taxon>
        <taxon>Pentapetalae</taxon>
        <taxon>rosids</taxon>
        <taxon>malvids</taxon>
        <taxon>Brassicales</taxon>
        <taxon>Brassicaceae</taxon>
        <taxon>Cardamineae</taxon>
        <taxon>Cardamine</taxon>
    </lineage>
</organism>